<name>A0ABY1NQV8_9BACT</name>
<dbReference type="PANTHER" id="PTHR30372:SF4">
    <property type="entry name" value="LIPID-A-DISACCHARIDE SYNTHASE, MITOCHONDRIAL-RELATED"/>
    <property type="match status" value="1"/>
</dbReference>
<dbReference type="PANTHER" id="PTHR30372">
    <property type="entry name" value="LIPID-A-DISACCHARIDE SYNTHASE"/>
    <property type="match status" value="1"/>
</dbReference>
<dbReference type="EMBL" id="FXUB01000004">
    <property type="protein sequence ID" value="SMP15852.1"/>
    <property type="molecule type" value="Genomic_DNA"/>
</dbReference>
<keyword evidence="6" id="KW-0328">Glycosyltransferase</keyword>
<keyword evidence="5" id="KW-0441">Lipid A biosynthesis</keyword>
<keyword evidence="7" id="KW-0808">Transferase</keyword>
<evidence type="ECO:0000256" key="3">
    <source>
        <dbReference type="ARBA" id="ARBA00020902"/>
    </source>
</evidence>
<accession>A0ABY1NQV8</accession>
<evidence type="ECO:0000256" key="2">
    <source>
        <dbReference type="ARBA" id="ARBA00012687"/>
    </source>
</evidence>
<dbReference type="Proteomes" id="UP001157911">
    <property type="component" value="Unassembled WGS sequence"/>
</dbReference>
<gene>
    <name evidence="11" type="ORF">SAMN06265339_1453</name>
</gene>
<evidence type="ECO:0000256" key="4">
    <source>
        <dbReference type="ARBA" id="ARBA00022516"/>
    </source>
</evidence>
<organism evidence="11 12">
    <name type="scientific">Desulfurobacterium pacificum</name>
    <dbReference type="NCBI Taxonomy" id="240166"/>
    <lineage>
        <taxon>Bacteria</taxon>
        <taxon>Pseudomonadati</taxon>
        <taxon>Aquificota</taxon>
        <taxon>Aquificia</taxon>
        <taxon>Desulfurobacteriales</taxon>
        <taxon>Desulfurobacteriaceae</taxon>
        <taxon>Desulfurobacterium</taxon>
    </lineage>
</organism>
<dbReference type="NCBIfam" id="TIGR00215">
    <property type="entry name" value="lpxB"/>
    <property type="match status" value="1"/>
</dbReference>
<reference evidence="11 12" key="1">
    <citation type="submission" date="2017-05" db="EMBL/GenBank/DDBJ databases">
        <authorList>
            <person name="Varghese N."/>
            <person name="Submissions S."/>
        </authorList>
    </citation>
    <scope>NUCLEOTIDE SEQUENCE [LARGE SCALE GENOMIC DNA]</scope>
    <source>
        <strain evidence="11 12">DSM 15522</strain>
    </source>
</reference>
<dbReference type="RefSeq" id="WP_283400899.1">
    <property type="nucleotide sequence ID" value="NZ_FXUB01000004.1"/>
</dbReference>
<keyword evidence="4" id="KW-0444">Lipid biosynthesis</keyword>
<keyword evidence="8" id="KW-0443">Lipid metabolism</keyword>
<evidence type="ECO:0000256" key="7">
    <source>
        <dbReference type="ARBA" id="ARBA00022679"/>
    </source>
</evidence>
<comment type="caution">
    <text evidence="11">The sequence shown here is derived from an EMBL/GenBank/DDBJ whole genome shotgun (WGS) entry which is preliminary data.</text>
</comment>
<comment type="function">
    <text evidence="1">Condensation of UDP-2,3-diacylglucosamine and 2,3-diacylglucosamine-1-phosphate to form lipid A disaccharide, a precursor of lipid A, a phosphorylated glycolipid that anchors the lipopolysaccharide to the outer membrane of the cell.</text>
</comment>
<keyword evidence="12" id="KW-1185">Reference proteome</keyword>
<dbReference type="InterPro" id="IPR003835">
    <property type="entry name" value="Glyco_trans_19"/>
</dbReference>
<dbReference type="Pfam" id="PF02684">
    <property type="entry name" value="LpxB"/>
    <property type="match status" value="1"/>
</dbReference>
<proteinExistence type="predicted"/>
<evidence type="ECO:0000313" key="12">
    <source>
        <dbReference type="Proteomes" id="UP001157911"/>
    </source>
</evidence>
<evidence type="ECO:0000256" key="10">
    <source>
        <dbReference type="NCBIfam" id="TIGR00215"/>
    </source>
</evidence>
<evidence type="ECO:0000256" key="9">
    <source>
        <dbReference type="ARBA" id="ARBA00048975"/>
    </source>
</evidence>
<comment type="catalytic activity">
    <reaction evidence="9">
        <text>a lipid X + a UDP-2-N,3-O-bis[(3R)-3-hydroxyacyl]-alpha-D-glucosamine = a lipid A disaccharide + UDP + H(+)</text>
        <dbReference type="Rhea" id="RHEA:67828"/>
        <dbReference type="ChEBI" id="CHEBI:15378"/>
        <dbReference type="ChEBI" id="CHEBI:58223"/>
        <dbReference type="ChEBI" id="CHEBI:137748"/>
        <dbReference type="ChEBI" id="CHEBI:176338"/>
        <dbReference type="ChEBI" id="CHEBI:176343"/>
        <dbReference type="EC" id="2.4.1.182"/>
    </reaction>
</comment>
<evidence type="ECO:0000256" key="6">
    <source>
        <dbReference type="ARBA" id="ARBA00022676"/>
    </source>
</evidence>
<evidence type="ECO:0000256" key="5">
    <source>
        <dbReference type="ARBA" id="ARBA00022556"/>
    </source>
</evidence>
<evidence type="ECO:0000256" key="1">
    <source>
        <dbReference type="ARBA" id="ARBA00002056"/>
    </source>
</evidence>
<evidence type="ECO:0000313" key="11">
    <source>
        <dbReference type="EMBL" id="SMP15852.1"/>
    </source>
</evidence>
<dbReference type="EC" id="2.4.1.182" evidence="2 10"/>
<evidence type="ECO:0000256" key="8">
    <source>
        <dbReference type="ARBA" id="ARBA00023098"/>
    </source>
</evidence>
<dbReference type="SUPFAM" id="SSF53756">
    <property type="entry name" value="UDP-Glycosyltransferase/glycogen phosphorylase"/>
    <property type="match status" value="1"/>
</dbReference>
<sequence length="362" mass="40919">MKKIFIVTGELSAFNYAKALIPYLKDEFKIYGAFLDDIPGAERVIDSKELIAFGLFESLLKLPSLIKAKGEIADFLKKEKVDAVLLVDFPGFNLKIAEIAKNIGIKVLYFISPKFWAWGEGRVKKVKKNVDRMFVIFPFEVDFYRKWGMNVTYVGNPLVDIVKPSKEKEAFYREFSIKPPLYALLPGSRQTEINYLLKPMLEAVKNLKGTFAIPVASSVNRKQIEETVKKIKPDVLLLPESERYNLLFHSEAGIIASGTASLEAAIAGLPHVVLYKLNPLTYLIAKRVVKVPFVSLPNIIAGEKIVPELLQSDARKDKIQKSFANVIENRETMLKTLKERVTSQLRGNALKTLADEIKRELQ</sequence>
<protein>
    <recommendedName>
        <fullName evidence="3 10">Lipid-A-disaccharide synthase</fullName>
        <ecNumber evidence="2 10">2.4.1.182</ecNumber>
    </recommendedName>
</protein>